<dbReference type="InterPro" id="IPR028957">
    <property type="entry name" value="Imm50"/>
</dbReference>
<sequence length="131" mass="14236">MSWNSLLHNPEGITAVYGGDPPDLSGVRLRELTLHEDGPTLTVRLDLPAYPNQPPRKWAAQGFNTVQIELSLSGLRSIELEGFASEVTADVFLSEGDGIAVDITSPHTRVQAVADTVYMAKLTAYTDESRP</sequence>
<proteinExistence type="predicted"/>
<dbReference type="RefSeq" id="WP_258777645.1">
    <property type="nucleotide sequence ID" value="NZ_JANUGP010000005.1"/>
</dbReference>
<organism evidence="1 2">
    <name type="scientific">Streptomyces pyxinicus</name>
    <dbReference type="NCBI Taxonomy" id="2970331"/>
    <lineage>
        <taxon>Bacteria</taxon>
        <taxon>Bacillati</taxon>
        <taxon>Actinomycetota</taxon>
        <taxon>Actinomycetes</taxon>
        <taxon>Kitasatosporales</taxon>
        <taxon>Streptomycetaceae</taxon>
        <taxon>Streptomyces</taxon>
    </lineage>
</organism>
<evidence type="ECO:0000313" key="1">
    <source>
        <dbReference type="EMBL" id="MCS0601264.1"/>
    </source>
</evidence>
<name>A0ABT2AYD5_9ACTN</name>
<gene>
    <name evidence="1" type="ORF">NX794_08475</name>
</gene>
<dbReference type="EMBL" id="JANUGP010000005">
    <property type="protein sequence ID" value="MCS0601264.1"/>
    <property type="molecule type" value="Genomic_DNA"/>
</dbReference>
<dbReference type="Pfam" id="PF15594">
    <property type="entry name" value="Imm50"/>
    <property type="match status" value="1"/>
</dbReference>
<keyword evidence="2" id="KW-1185">Reference proteome</keyword>
<protein>
    <submittedName>
        <fullName evidence="1">Immunity 50 family protein</fullName>
    </submittedName>
</protein>
<accession>A0ABT2AYD5</accession>
<comment type="caution">
    <text evidence="1">The sequence shown here is derived from an EMBL/GenBank/DDBJ whole genome shotgun (WGS) entry which is preliminary data.</text>
</comment>
<dbReference type="Proteomes" id="UP001205612">
    <property type="component" value="Unassembled WGS sequence"/>
</dbReference>
<reference evidence="1 2" key="1">
    <citation type="submission" date="2022-08" db="EMBL/GenBank/DDBJ databases">
        <authorList>
            <person name="Somphong A."/>
            <person name="Phongsopitanun W."/>
        </authorList>
    </citation>
    <scope>NUCLEOTIDE SEQUENCE [LARGE SCALE GENOMIC DNA]</scope>
    <source>
        <strain evidence="1 2">LP11</strain>
    </source>
</reference>
<evidence type="ECO:0000313" key="2">
    <source>
        <dbReference type="Proteomes" id="UP001205612"/>
    </source>
</evidence>